<keyword evidence="5" id="KW-1185">Reference proteome</keyword>
<dbReference type="EMBL" id="PSQE01000002">
    <property type="protein sequence ID" value="RHN73360.1"/>
    <property type="molecule type" value="Genomic_DNA"/>
</dbReference>
<gene>
    <name evidence="2" type="ordered locus">MTR_2g438560</name>
    <name evidence="3" type="ORF">MtrunA17_Chr2g0297601</name>
</gene>
<dbReference type="HOGENOM" id="CLU_2674773_0_0_1"/>
<dbReference type="Proteomes" id="UP000265566">
    <property type="component" value="Chromosome 2"/>
</dbReference>
<dbReference type="Gramene" id="rna9162">
    <property type="protein sequence ID" value="RHN73360.1"/>
    <property type="gene ID" value="gene9162"/>
</dbReference>
<evidence type="ECO:0000313" key="2">
    <source>
        <dbReference type="EMBL" id="KEH37397.1"/>
    </source>
</evidence>
<protein>
    <submittedName>
        <fullName evidence="2 4">Uncharacterized protein</fullName>
    </submittedName>
</protein>
<dbReference type="Proteomes" id="UP000002051">
    <property type="component" value="Chromosome 2"/>
</dbReference>
<dbReference type="EnsemblPlants" id="KEH37397">
    <property type="protein sequence ID" value="KEH37397"/>
    <property type="gene ID" value="MTR_2g438560"/>
</dbReference>
<reference evidence="4" key="3">
    <citation type="submission" date="2015-04" db="UniProtKB">
        <authorList>
            <consortium name="EnsemblPlants"/>
        </authorList>
    </citation>
    <scope>IDENTIFICATION</scope>
    <source>
        <strain evidence="4">cv. Jemalong A17</strain>
    </source>
</reference>
<evidence type="ECO:0000313" key="5">
    <source>
        <dbReference type="Proteomes" id="UP000002051"/>
    </source>
</evidence>
<sequence length="75" mass="8169">MSPIKNNDMGKGYSVNPPANKNPQKPPENKKNPVSEQMKGISHSEKPPPPAAKKTTSKRPLSDQNAKLSYNGNTK</sequence>
<organism evidence="2 5">
    <name type="scientific">Medicago truncatula</name>
    <name type="common">Barrel medic</name>
    <name type="synonym">Medicago tribuloides</name>
    <dbReference type="NCBI Taxonomy" id="3880"/>
    <lineage>
        <taxon>Eukaryota</taxon>
        <taxon>Viridiplantae</taxon>
        <taxon>Streptophyta</taxon>
        <taxon>Embryophyta</taxon>
        <taxon>Tracheophyta</taxon>
        <taxon>Spermatophyta</taxon>
        <taxon>Magnoliopsida</taxon>
        <taxon>eudicotyledons</taxon>
        <taxon>Gunneridae</taxon>
        <taxon>Pentapetalae</taxon>
        <taxon>rosids</taxon>
        <taxon>fabids</taxon>
        <taxon>Fabales</taxon>
        <taxon>Fabaceae</taxon>
        <taxon>Papilionoideae</taxon>
        <taxon>50 kb inversion clade</taxon>
        <taxon>NPAAA clade</taxon>
        <taxon>Hologalegina</taxon>
        <taxon>IRL clade</taxon>
        <taxon>Trifolieae</taxon>
        <taxon>Medicago</taxon>
    </lineage>
</organism>
<reference evidence="3" key="4">
    <citation type="journal article" date="2018" name="Nat. Plants">
        <title>Whole-genome landscape of Medicago truncatula symbiotic genes.</title>
        <authorList>
            <person name="Pecrix Y."/>
            <person name="Gamas P."/>
            <person name="Carrere S."/>
        </authorList>
    </citation>
    <scope>NUCLEOTIDE SEQUENCE</scope>
    <source>
        <tissue evidence="3">Leaves</tissue>
    </source>
</reference>
<feature type="region of interest" description="Disordered" evidence="1">
    <location>
        <begin position="1"/>
        <end position="75"/>
    </location>
</feature>
<feature type="compositionally biased region" description="Polar residues" evidence="1">
    <location>
        <begin position="62"/>
        <end position="75"/>
    </location>
</feature>
<dbReference type="EMBL" id="CM001218">
    <property type="protein sequence ID" value="KEH37397.1"/>
    <property type="molecule type" value="Genomic_DNA"/>
</dbReference>
<reference evidence="2 5" key="1">
    <citation type="journal article" date="2011" name="Nature">
        <title>The Medicago genome provides insight into the evolution of rhizobial symbioses.</title>
        <authorList>
            <person name="Young N.D."/>
            <person name="Debelle F."/>
            <person name="Oldroyd G.E."/>
            <person name="Geurts R."/>
            <person name="Cannon S.B."/>
            <person name="Udvardi M.K."/>
            <person name="Benedito V.A."/>
            <person name="Mayer K.F."/>
            <person name="Gouzy J."/>
            <person name="Schoof H."/>
            <person name="Van de Peer Y."/>
            <person name="Proost S."/>
            <person name="Cook D.R."/>
            <person name="Meyers B.C."/>
            <person name="Spannagl M."/>
            <person name="Cheung F."/>
            <person name="De Mita S."/>
            <person name="Krishnakumar V."/>
            <person name="Gundlach H."/>
            <person name="Zhou S."/>
            <person name="Mudge J."/>
            <person name="Bharti A.K."/>
            <person name="Murray J.D."/>
            <person name="Naoumkina M.A."/>
            <person name="Rosen B."/>
            <person name="Silverstein K.A."/>
            <person name="Tang H."/>
            <person name="Rombauts S."/>
            <person name="Zhao P.X."/>
            <person name="Zhou P."/>
            <person name="Barbe V."/>
            <person name="Bardou P."/>
            <person name="Bechner M."/>
            <person name="Bellec A."/>
            <person name="Berger A."/>
            <person name="Berges H."/>
            <person name="Bidwell S."/>
            <person name="Bisseling T."/>
            <person name="Choisne N."/>
            <person name="Couloux A."/>
            <person name="Denny R."/>
            <person name="Deshpande S."/>
            <person name="Dai X."/>
            <person name="Doyle J.J."/>
            <person name="Dudez A.M."/>
            <person name="Farmer A.D."/>
            <person name="Fouteau S."/>
            <person name="Franken C."/>
            <person name="Gibelin C."/>
            <person name="Gish J."/>
            <person name="Goldstein S."/>
            <person name="Gonzalez A.J."/>
            <person name="Green P.J."/>
            <person name="Hallab A."/>
            <person name="Hartog M."/>
            <person name="Hua A."/>
            <person name="Humphray S.J."/>
            <person name="Jeong D.H."/>
            <person name="Jing Y."/>
            <person name="Jocker A."/>
            <person name="Kenton S.M."/>
            <person name="Kim D.J."/>
            <person name="Klee K."/>
            <person name="Lai H."/>
            <person name="Lang C."/>
            <person name="Lin S."/>
            <person name="Macmil S.L."/>
            <person name="Magdelenat G."/>
            <person name="Matthews L."/>
            <person name="McCorrison J."/>
            <person name="Monaghan E.L."/>
            <person name="Mun J.H."/>
            <person name="Najar F.Z."/>
            <person name="Nicholson C."/>
            <person name="Noirot C."/>
            <person name="O'Bleness M."/>
            <person name="Paule C.R."/>
            <person name="Poulain J."/>
            <person name="Prion F."/>
            <person name="Qin B."/>
            <person name="Qu C."/>
            <person name="Retzel E.F."/>
            <person name="Riddle C."/>
            <person name="Sallet E."/>
            <person name="Samain S."/>
            <person name="Samson N."/>
            <person name="Sanders I."/>
            <person name="Saurat O."/>
            <person name="Scarpelli C."/>
            <person name="Schiex T."/>
            <person name="Segurens B."/>
            <person name="Severin A.J."/>
            <person name="Sherrier D.J."/>
            <person name="Shi R."/>
            <person name="Sims S."/>
            <person name="Singer S.R."/>
            <person name="Sinharoy S."/>
            <person name="Sterck L."/>
            <person name="Viollet A."/>
            <person name="Wang B.B."/>
            <person name="Wang K."/>
            <person name="Wang M."/>
            <person name="Wang X."/>
            <person name="Warfsmann J."/>
            <person name="Weissenbach J."/>
            <person name="White D.D."/>
            <person name="White J.D."/>
            <person name="Wiley G.B."/>
            <person name="Wincker P."/>
            <person name="Xing Y."/>
            <person name="Yang L."/>
            <person name="Yao Z."/>
            <person name="Ying F."/>
            <person name="Zhai J."/>
            <person name="Zhou L."/>
            <person name="Zuber A."/>
            <person name="Denarie J."/>
            <person name="Dixon R.A."/>
            <person name="May G.D."/>
            <person name="Schwartz D.C."/>
            <person name="Rogers J."/>
            <person name="Quetier F."/>
            <person name="Town C.D."/>
            <person name="Roe B.A."/>
        </authorList>
    </citation>
    <scope>NUCLEOTIDE SEQUENCE [LARGE SCALE GENOMIC DNA]</scope>
    <source>
        <strain evidence="2">A17</strain>
        <strain evidence="4 5">cv. Jemalong A17</strain>
    </source>
</reference>
<reference evidence="2 5" key="2">
    <citation type="journal article" date="2014" name="BMC Genomics">
        <title>An improved genome release (version Mt4.0) for the model legume Medicago truncatula.</title>
        <authorList>
            <person name="Tang H."/>
            <person name="Krishnakumar V."/>
            <person name="Bidwell S."/>
            <person name="Rosen B."/>
            <person name="Chan A."/>
            <person name="Zhou S."/>
            <person name="Gentzbittel L."/>
            <person name="Childs K.L."/>
            <person name="Yandell M."/>
            <person name="Gundlach H."/>
            <person name="Mayer K.F."/>
            <person name="Schwartz D.C."/>
            <person name="Town C.D."/>
        </authorList>
    </citation>
    <scope>GENOME REANNOTATION</scope>
    <source>
        <strain evidence="2">A17</strain>
        <strain evidence="4 5">cv. Jemalong A17</strain>
    </source>
</reference>
<evidence type="ECO:0000313" key="4">
    <source>
        <dbReference type="EnsemblPlants" id="KEH37397"/>
    </source>
</evidence>
<proteinExistence type="predicted"/>
<evidence type="ECO:0000313" key="3">
    <source>
        <dbReference type="EMBL" id="RHN73360.1"/>
    </source>
</evidence>
<dbReference type="AlphaFoldDB" id="A0A072V6H1"/>
<accession>A0A072V6H1</accession>
<name>A0A072V6H1_MEDTR</name>
<evidence type="ECO:0000256" key="1">
    <source>
        <dbReference type="SAM" id="MobiDB-lite"/>
    </source>
</evidence>